<comment type="caution">
    <text evidence="1">The sequence shown here is derived from an EMBL/GenBank/DDBJ whole genome shotgun (WGS) entry which is preliminary data.</text>
</comment>
<dbReference type="AlphaFoldDB" id="A0A644YQD0"/>
<dbReference type="EMBL" id="VSSQ01005687">
    <property type="protein sequence ID" value="MPM30071.1"/>
    <property type="molecule type" value="Genomic_DNA"/>
</dbReference>
<evidence type="ECO:0000313" key="1">
    <source>
        <dbReference type="EMBL" id="MPM30071.1"/>
    </source>
</evidence>
<dbReference type="SUPFAM" id="SSF56399">
    <property type="entry name" value="ADP-ribosylation"/>
    <property type="match status" value="1"/>
</dbReference>
<gene>
    <name evidence="1" type="ORF">SDC9_76613</name>
</gene>
<organism evidence="1">
    <name type="scientific">bioreactor metagenome</name>
    <dbReference type="NCBI Taxonomy" id="1076179"/>
    <lineage>
        <taxon>unclassified sequences</taxon>
        <taxon>metagenomes</taxon>
        <taxon>ecological metagenomes</taxon>
    </lineage>
</organism>
<reference evidence="1" key="1">
    <citation type="submission" date="2019-08" db="EMBL/GenBank/DDBJ databases">
        <authorList>
            <person name="Kucharzyk K."/>
            <person name="Murdoch R.W."/>
            <person name="Higgins S."/>
            <person name="Loffler F."/>
        </authorList>
    </citation>
    <scope>NUCLEOTIDE SEQUENCE</scope>
</reference>
<name>A0A644YQD0_9ZZZZ</name>
<sequence length="187" mass="21246">MSELPNGLVWGYHGTSSVFAKKHLTEGIPVTNFSGDWLGHGAYFWEGDYDRAEEWARLHAITKYGGTPIVFQAVIDLNNCLDLTLITDRRLLEEVVKEMCDEMPLEKRQRLKQNYYTRELDCGAINNLVQRARKSDGSPQFTTVRGAFREGDPVYRTSEGLESGVCNRDHIQINVIQNTAIHSLEIV</sequence>
<evidence type="ECO:0008006" key="2">
    <source>
        <dbReference type="Google" id="ProtNLM"/>
    </source>
</evidence>
<accession>A0A644YQD0</accession>
<protein>
    <recommendedName>
        <fullName evidence="2">DUF3990 domain-containing protein</fullName>
    </recommendedName>
</protein>
<proteinExistence type="predicted"/>